<dbReference type="InParanoid" id="A0A0D0DCH2"/>
<proteinExistence type="predicted"/>
<sequence length="75" mass="8114">MAQGYTLNETQEALAEGGALASLPPRHSEALSTNSANTSDHPLIPPFSLEQLHNHLVAFIVADDQSLNIIKCKEF</sequence>
<feature type="region of interest" description="Disordered" evidence="1">
    <location>
        <begin position="16"/>
        <end position="39"/>
    </location>
</feature>
<protein>
    <submittedName>
        <fullName evidence="2">Uncharacterized protein</fullName>
    </submittedName>
</protein>
<dbReference type="EMBL" id="KN828404">
    <property type="protein sequence ID" value="KIK75015.1"/>
    <property type="molecule type" value="Genomic_DNA"/>
</dbReference>
<feature type="compositionally biased region" description="Polar residues" evidence="1">
    <location>
        <begin position="30"/>
        <end position="39"/>
    </location>
</feature>
<dbReference type="OrthoDB" id="2654955at2759"/>
<accession>A0A0D0DCH2</accession>
<reference evidence="2 3" key="1">
    <citation type="submission" date="2014-04" db="EMBL/GenBank/DDBJ databases">
        <authorList>
            <consortium name="DOE Joint Genome Institute"/>
            <person name="Kuo A."/>
            <person name="Kohler A."/>
            <person name="Jargeat P."/>
            <person name="Nagy L.G."/>
            <person name="Floudas D."/>
            <person name="Copeland A."/>
            <person name="Barry K.W."/>
            <person name="Cichocki N."/>
            <person name="Veneault-Fourrey C."/>
            <person name="LaButti K."/>
            <person name="Lindquist E.A."/>
            <person name="Lipzen A."/>
            <person name="Lundell T."/>
            <person name="Morin E."/>
            <person name="Murat C."/>
            <person name="Sun H."/>
            <person name="Tunlid A."/>
            <person name="Henrissat B."/>
            <person name="Grigoriev I.V."/>
            <person name="Hibbett D.S."/>
            <person name="Martin F."/>
            <person name="Nordberg H.P."/>
            <person name="Cantor M.N."/>
            <person name="Hua S.X."/>
        </authorList>
    </citation>
    <scope>NUCLEOTIDE SEQUENCE [LARGE SCALE GENOMIC DNA]</scope>
    <source>
        <strain evidence="2 3">Ve08.2h10</strain>
    </source>
</reference>
<reference evidence="3" key="2">
    <citation type="submission" date="2015-01" db="EMBL/GenBank/DDBJ databases">
        <title>Evolutionary Origins and Diversification of the Mycorrhizal Mutualists.</title>
        <authorList>
            <consortium name="DOE Joint Genome Institute"/>
            <consortium name="Mycorrhizal Genomics Consortium"/>
            <person name="Kohler A."/>
            <person name="Kuo A."/>
            <person name="Nagy L.G."/>
            <person name="Floudas D."/>
            <person name="Copeland A."/>
            <person name="Barry K.W."/>
            <person name="Cichocki N."/>
            <person name="Veneault-Fourrey C."/>
            <person name="LaButti K."/>
            <person name="Lindquist E.A."/>
            <person name="Lipzen A."/>
            <person name="Lundell T."/>
            <person name="Morin E."/>
            <person name="Murat C."/>
            <person name="Riley R."/>
            <person name="Ohm R."/>
            <person name="Sun H."/>
            <person name="Tunlid A."/>
            <person name="Henrissat B."/>
            <person name="Grigoriev I.V."/>
            <person name="Hibbett D.S."/>
            <person name="Martin F."/>
        </authorList>
    </citation>
    <scope>NUCLEOTIDE SEQUENCE [LARGE SCALE GENOMIC DNA]</scope>
    <source>
        <strain evidence="3">Ve08.2h10</strain>
    </source>
</reference>
<keyword evidence="3" id="KW-1185">Reference proteome</keyword>
<organism evidence="2 3">
    <name type="scientific">Paxillus rubicundulus Ve08.2h10</name>
    <dbReference type="NCBI Taxonomy" id="930991"/>
    <lineage>
        <taxon>Eukaryota</taxon>
        <taxon>Fungi</taxon>
        <taxon>Dikarya</taxon>
        <taxon>Basidiomycota</taxon>
        <taxon>Agaricomycotina</taxon>
        <taxon>Agaricomycetes</taxon>
        <taxon>Agaricomycetidae</taxon>
        <taxon>Boletales</taxon>
        <taxon>Paxilineae</taxon>
        <taxon>Paxillaceae</taxon>
        <taxon>Paxillus</taxon>
    </lineage>
</organism>
<evidence type="ECO:0000313" key="2">
    <source>
        <dbReference type="EMBL" id="KIK75015.1"/>
    </source>
</evidence>
<dbReference type="AlphaFoldDB" id="A0A0D0DCH2"/>
<name>A0A0D0DCH2_9AGAM</name>
<gene>
    <name evidence="2" type="ORF">PAXRUDRAFT_19345</name>
</gene>
<evidence type="ECO:0000313" key="3">
    <source>
        <dbReference type="Proteomes" id="UP000054538"/>
    </source>
</evidence>
<dbReference type="Proteomes" id="UP000054538">
    <property type="component" value="Unassembled WGS sequence"/>
</dbReference>
<evidence type="ECO:0000256" key="1">
    <source>
        <dbReference type="SAM" id="MobiDB-lite"/>
    </source>
</evidence>
<dbReference type="HOGENOM" id="CLU_2671782_0_0_1"/>